<dbReference type="SMART" id="SM00280">
    <property type="entry name" value="KAZAL"/>
    <property type="match status" value="2"/>
</dbReference>
<feature type="compositionally biased region" description="Polar residues" evidence="4">
    <location>
        <begin position="223"/>
        <end position="236"/>
    </location>
</feature>
<proteinExistence type="predicted"/>
<dbReference type="InterPro" id="IPR002350">
    <property type="entry name" value="Kazal_dom"/>
</dbReference>
<protein>
    <recommendedName>
        <fullName evidence="5">Kazal-like domain-containing protein</fullName>
    </recommendedName>
</protein>
<dbReference type="SUPFAM" id="SSF100895">
    <property type="entry name" value="Kazal-type serine protease inhibitors"/>
    <property type="match status" value="2"/>
</dbReference>
<feature type="domain" description="Kazal-like" evidence="5">
    <location>
        <begin position="160"/>
        <end position="219"/>
    </location>
</feature>
<keyword evidence="1" id="KW-0732">Signal</keyword>
<evidence type="ECO:0000256" key="3">
    <source>
        <dbReference type="ARBA" id="ARBA00023180"/>
    </source>
</evidence>
<gene>
    <name evidence="6" type="ORF">CHILSU_LOCUS9994</name>
</gene>
<dbReference type="PROSITE" id="PS51465">
    <property type="entry name" value="KAZAL_2"/>
    <property type="match status" value="2"/>
</dbReference>
<feature type="compositionally biased region" description="Basic residues" evidence="4">
    <location>
        <begin position="368"/>
        <end position="385"/>
    </location>
</feature>
<evidence type="ECO:0000256" key="1">
    <source>
        <dbReference type="ARBA" id="ARBA00022729"/>
    </source>
</evidence>
<keyword evidence="7" id="KW-1185">Reference proteome</keyword>
<feature type="domain" description="Kazal-like" evidence="5">
    <location>
        <begin position="64"/>
        <end position="103"/>
    </location>
</feature>
<organism evidence="6 7">
    <name type="scientific">Chilo suppressalis</name>
    <name type="common">Asiatic rice borer moth</name>
    <dbReference type="NCBI Taxonomy" id="168631"/>
    <lineage>
        <taxon>Eukaryota</taxon>
        <taxon>Metazoa</taxon>
        <taxon>Ecdysozoa</taxon>
        <taxon>Arthropoda</taxon>
        <taxon>Hexapoda</taxon>
        <taxon>Insecta</taxon>
        <taxon>Pterygota</taxon>
        <taxon>Neoptera</taxon>
        <taxon>Endopterygota</taxon>
        <taxon>Lepidoptera</taxon>
        <taxon>Glossata</taxon>
        <taxon>Ditrysia</taxon>
        <taxon>Pyraloidea</taxon>
        <taxon>Crambidae</taxon>
        <taxon>Crambinae</taxon>
        <taxon>Chilo</taxon>
    </lineage>
</organism>
<keyword evidence="3" id="KW-0325">Glycoprotein</keyword>
<accession>A0ABN8BCE7</accession>
<feature type="compositionally biased region" description="Basic and acidic residues" evidence="4">
    <location>
        <begin position="103"/>
        <end position="114"/>
    </location>
</feature>
<dbReference type="CDD" id="cd00104">
    <property type="entry name" value="KAZAL_FS"/>
    <property type="match status" value="2"/>
</dbReference>
<feature type="region of interest" description="Disordered" evidence="4">
    <location>
        <begin position="284"/>
        <end position="393"/>
    </location>
</feature>
<keyword evidence="2" id="KW-1015">Disulfide bond</keyword>
<dbReference type="Gene3D" id="3.30.60.30">
    <property type="match status" value="2"/>
</dbReference>
<evidence type="ECO:0000313" key="7">
    <source>
        <dbReference type="Proteomes" id="UP001153292"/>
    </source>
</evidence>
<evidence type="ECO:0000259" key="5">
    <source>
        <dbReference type="PROSITE" id="PS51465"/>
    </source>
</evidence>
<feature type="compositionally biased region" description="Polar residues" evidence="4">
    <location>
        <begin position="115"/>
        <end position="124"/>
    </location>
</feature>
<name>A0ABN8BCE7_CHISP</name>
<dbReference type="PANTHER" id="PTHR13866">
    <property type="entry name" value="SPARC OSTEONECTIN"/>
    <property type="match status" value="1"/>
</dbReference>
<evidence type="ECO:0000313" key="6">
    <source>
        <dbReference type="EMBL" id="CAH0406613.1"/>
    </source>
</evidence>
<dbReference type="EMBL" id="OU963899">
    <property type="protein sequence ID" value="CAH0406613.1"/>
    <property type="molecule type" value="Genomic_DNA"/>
</dbReference>
<dbReference type="PANTHER" id="PTHR13866:SF29">
    <property type="entry name" value="FOLLISTATIN"/>
    <property type="match status" value="1"/>
</dbReference>
<dbReference type="Proteomes" id="UP001153292">
    <property type="component" value="Chromosome 6"/>
</dbReference>
<feature type="compositionally biased region" description="Polar residues" evidence="4">
    <location>
        <begin position="296"/>
        <end position="305"/>
    </location>
</feature>
<evidence type="ECO:0000256" key="4">
    <source>
        <dbReference type="SAM" id="MobiDB-lite"/>
    </source>
</evidence>
<feature type="compositionally biased region" description="Polar residues" evidence="4">
    <location>
        <begin position="313"/>
        <end position="322"/>
    </location>
</feature>
<dbReference type="InterPro" id="IPR036058">
    <property type="entry name" value="Kazal_dom_sf"/>
</dbReference>
<evidence type="ECO:0000256" key="2">
    <source>
        <dbReference type="ARBA" id="ARBA00023157"/>
    </source>
</evidence>
<reference evidence="6" key="1">
    <citation type="submission" date="2021-12" db="EMBL/GenBank/DDBJ databases">
        <authorList>
            <person name="King R."/>
        </authorList>
    </citation>
    <scope>NUCLEOTIDE SEQUENCE</scope>
</reference>
<dbReference type="Pfam" id="PF07648">
    <property type="entry name" value="Kazal_2"/>
    <property type="match status" value="3"/>
</dbReference>
<feature type="region of interest" description="Disordered" evidence="4">
    <location>
        <begin position="223"/>
        <end position="251"/>
    </location>
</feature>
<feature type="region of interest" description="Disordered" evidence="4">
    <location>
        <begin position="103"/>
        <end position="128"/>
    </location>
</feature>
<sequence>MAIVHFRRQQTRRVVTDFPFGRHEHPVEPHLGTSITDFVYVVLILAAITDVTPFYTRNKIKSCKSTTPVCGTDGKTYKNICHLQAAQSNDHDLQLFHKQSCEEDTHITPPKKTEQSTTNSNSPRGKNRKYRSIFSTSHLAPGKEYCPTYWVPVCGSDVTAYLTLLCGLMKWSYVVAVSCVSSEPVCGNDGNTYDSICHLSLAKQKNEDLLPLHPGYCRFNDPEQLTDNDLQQSSMLGRSDRGKPRRFPKKRQDVEPNFCPAIWAPVCLPRWMDPFYPFETLSTTRRSVTSRRPTTKGNHPTTPKSESAELDMDTQNNPSQIEYENEDPKTDELEPTESPTNESFKPDEETLTDPDYNEAQSPYTKPSTTRRPKPNTTTRRRKRTKYPPCGRCTTKNKKWPPKFWSPLYWLNKKRICCS</sequence>